<comment type="caution">
    <text evidence="2">The sequence shown here is derived from an EMBL/GenBank/DDBJ whole genome shotgun (WGS) entry which is preliminary data.</text>
</comment>
<sequence>MNDQPPSTTTTDAQPDESDETTDFDRVAVQLVSSLTPAQRLALATAALAKNESDGLISSGNIPPQTFTTTTRSSSDGSITPTANTRNFYANGIEQPLSFQMQQQETHLEQQLRILLLQRQLQLIPGNSNSTSRSTNFYPTSTATINPQYSTSSLSESQKYMPHSASTAPTVAEQYSIPDNQSAFHSQATSATVPPGKKHRKKRIGNIMSGITRRSASGSDSGSIFSTSNISTAATTASKGNSGGWLNISRKNSPNIDSGDEEDDESDVSSSKMDLGKFLSSTNKASLAGDSSGATNKSTLSRFGRPGLNSGGSTNIETNSGSSPMLYTPSQVNTSQNAALPNIDTLFGAANNNVQASGNIISPNPNVMPSNSSLHQLNRNVASPSPSIMGHHDSDGSEFSFNDSDFFAGLGINSDSDAGSLFGSIVGAGGSSGGGPLRDVEKSRVTVDLNHPFHCVFCGRSVQ</sequence>
<keyword evidence="3" id="KW-1185">Reference proteome</keyword>
<proteinExistence type="predicted"/>
<feature type="compositionally biased region" description="Polar residues" evidence="1">
    <location>
        <begin position="183"/>
        <end position="192"/>
    </location>
</feature>
<feature type="region of interest" description="Disordered" evidence="1">
    <location>
        <begin position="183"/>
        <end position="223"/>
    </location>
</feature>
<organism evidence="2 3">
    <name type="scientific">Physocladia obscura</name>
    <dbReference type="NCBI Taxonomy" id="109957"/>
    <lineage>
        <taxon>Eukaryota</taxon>
        <taxon>Fungi</taxon>
        <taxon>Fungi incertae sedis</taxon>
        <taxon>Chytridiomycota</taxon>
        <taxon>Chytridiomycota incertae sedis</taxon>
        <taxon>Chytridiomycetes</taxon>
        <taxon>Chytridiales</taxon>
        <taxon>Chytriomycetaceae</taxon>
        <taxon>Physocladia</taxon>
    </lineage>
</organism>
<reference evidence="2" key="1">
    <citation type="submission" date="2020-05" db="EMBL/GenBank/DDBJ databases">
        <title>Phylogenomic resolution of chytrid fungi.</title>
        <authorList>
            <person name="Stajich J.E."/>
            <person name="Amses K."/>
            <person name="Simmons R."/>
            <person name="Seto K."/>
            <person name="Myers J."/>
            <person name="Bonds A."/>
            <person name="Quandt C.A."/>
            <person name="Barry K."/>
            <person name="Liu P."/>
            <person name="Grigoriev I."/>
            <person name="Longcore J.E."/>
            <person name="James T.Y."/>
        </authorList>
    </citation>
    <scope>NUCLEOTIDE SEQUENCE</scope>
    <source>
        <strain evidence="2">JEL0513</strain>
    </source>
</reference>
<feature type="region of interest" description="Disordered" evidence="1">
    <location>
        <begin position="57"/>
        <end position="80"/>
    </location>
</feature>
<dbReference type="Proteomes" id="UP001211907">
    <property type="component" value="Unassembled WGS sequence"/>
</dbReference>
<protein>
    <submittedName>
        <fullName evidence="2">Uncharacterized protein</fullName>
    </submittedName>
</protein>
<feature type="compositionally biased region" description="Acidic residues" evidence="1">
    <location>
        <begin position="258"/>
        <end position="267"/>
    </location>
</feature>
<name>A0AAD5T878_9FUNG</name>
<dbReference type="AlphaFoldDB" id="A0AAD5T878"/>
<dbReference type="EMBL" id="JADGJH010000201">
    <property type="protein sequence ID" value="KAJ3133969.1"/>
    <property type="molecule type" value="Genomic_DNA"/>
</dbReference>
<feature type="region of interest" description="Disordered" evidence="1">
    <location>
        <begin position="1"/>
        <end position="22"/>
    </location>
</feature>
<evidence type="ECO:0000256" key="1">
    <source>
        <dbReference type="SAM" id="MobiDB-lite"/>
    </source>
</evidence>
<accession>A0AAD5T878</accession>
<feature type="region of interest" description="Disordered" evidence="1">
    <location>
        <begin position="236"/>
        <end position="330"/>
    </location>
</feature>
<feature type="compositionally biased region" description="Polar residues" evidence="1">
    <location>
        <begin position="311"/>
        <end position="330"/>
    </location>
</feature>
<feature type="compositionally biased region" description="Polar residues" evidence="1">
    <location>
        <begin position="1"/>
        <end position="13"/>
    </location>
</feature>
<gene>
    <name evidence="2" type="ORF">HK100_003913</name>
</gene>
<evidence type="ECO:0000313" key="2">
    <source>
        <dbReference type="EMBL" id="KAJ3133969.1"/>
    </source>
</evidence>
<feature type="compositionally biased region" description="Polar residues" evidence="1">
    <location>
        <begin position="292"/>
        <end position="301"/>
    </location>
</feature>
<evidence type="ECO:0000313" key="3">
    <source>
        <dbReference type="Proteomes" id="UP001211907"/>
    </source>
</evidence>